<gene>
    <name evidence="1" type="ORF">BpHYR1_022200</name>
</gene>
<dbReference type="EMBL" id="REGN01001766">
    <property type="protein sequence ID" value="RNA32683.1"/>
    <property type="molecule type" value="Genomic_DNA"/>
</dbReference>
<dbReference type="Proteomes" id="UP000276133">
    <property type="component" value="Unassembled WGS sequence"/>
</dbReference>
<organism evidence="1 2">
    <name type="scientific">Brachionus plicatilis</name>
    <name type="common">Marine rotifer</name>
    <name type="synonym">Brachionus muelleri</name>
    <dbReference type="NCBI Taxonomy" id="10195"/>
    <lineage>
        <taxon>Eukaryota</taxon>
        <taxon>Metazoa</taxon>
        <taxon>Spiralia</taxon>
        <taxon>Gnathifera</taxon>
        <taxon>Rotifera</taxon>
        <taxon>Eurotatoria</taxon>
        <taxon>Monogononta</taxon>
        <taxon>Pseudotrocha</taxon>
        <taxon>Ploima</taxon>
        <taxon>Brachionidae</taxon>
        <taxon>Brachionus</taxon>
    </lineage>
</organism>
<sequence length="63" mass="6946">MVDLNAKLPINKRYNILFALGTKDKGISLSADCIQRYSLNRVIAVALITIINQNTNVDGNEPT</sequence>
<dbReference type="AlphaFoldDB" id="A0A3M7SA26"/>
<proteinExistence type="predicted"/>
<evidence type="ECO:0000313" key="2">
    <source>
        <dbReference type="Proteomes" id="UP000276133"/>
    </source>
</evidence>
<reference evidence="1 2" key="1">
    <citation type="journal article" date="2018" name="Sci. Rep.">
        <title>Genomic signatures of local adaptation to the degree of environmental predictability in rotifers.</title>
        <authorList>
            <person name="Franch-Gras L."/>
            <person name="Hahn C."/>
            <person name="Garcia-Roger E.M."/>
            <person name="Carmona M.J."/>
            <person name="Serra M."/>
            <person name="Gomez A."/>
        </authorList>
    </citation>
    <scope>NUCLEOTIDE SEQUENCE [LARGE SCALE GENOMIC DNA]</scope>
    <source>
        <strain evidence="1">HYR1</strain>
    </source>
</reference>
<evidence type="ECO:0000313" key="1">
    <source>
        <dbReference type="EMBL" id="RNA32683.1"/>
    </source>
</evidence>
<comment type="caution">
    <text evidence="1">The sequence shown here is derived from an EMBL/GenBank/DDBJ whole genome shotgun (WGS) entry which is preliminary data.</text>
</comment>
<protein>
    <submittedName>
        <fullName evidence="1">Uncharacterized protein</fullName>
    </submittedName>
</protein>
<keyword evidence="2" id="KW-1185">Reference proteome</keyword>
<accession>A0A3M7SA26</accession>
<name>A0A3M7SA26_BRAPC</name>